<evidence type="ECO:0000256" key="1">
    <source>
        <dbReference type="ARBA" id="ARBA00004167"/>
    </source>
</evidence>
<name>A0A412FP25_9FIRM</name>
<dbReference type="InterPro" id="IPR007156">
    <property type="entry name" value="MamQ_LemA"/>
</dbReference>
<evidence type="ECO:0000256" key="2">
    <source>
        <dbReference type="ARBA" id="ARBA00008854"/>
    </source>
</evidence>
<keyword evidence="3 6" id="KW-0812">Transmembrane</keyword>
<accession>A0A412FP25</accession>
<dbReference type="PANTHER" id="PTHR34478">
    <property type="entry name" value="PROTEIN LEMA"/>
    <property type="match status" value="1"/>
</dbReference>
<evidence type="ECO:0000313" key="8">
    <source>
        <dbReference type="Proteomes" id="UP000284178"/>
    </source>
</evidence>
<dbReference type="AlphaFoldDB" id="A0A412FP25"/>
<dbReference type="GeneID" id="83016626"/>
<protein>
    <submittedName>
        <fullName evidence="7">LemA family protein</fullName>
    </submittedName>
</protein>
<evidence type="ECO:0000256" key="3">
    <source>
        <dbReference type="ARBA" id="ARBA00022692"/>
    </source>
</evidence>
<keyword evidence="5 6" id="KW-0472">Membrane</keyword>
<dbReference type="Gene3D" id="1.20.1440.20">
    <property type="entry name" value="LemA-like domain"/>
    <property type="match status" value="2"/>
</dbReference>
<dbReference type="Proteomes" id="UP000284178">
    <property type="component" value="Unassembled WGS sequence"/>
</dbReference>
<gene>
    <name evidence="7" type="ORF">DWY25_14580</name>
</gene>
<comment type="similarity">
    <text evidence="2">Belongs to the LemA family.</text>
</comment>
<feature type="transmembrane region" description="Helical" evidence="6">
    <location>
        <begin position="43"/>
        <end position="61"/>
    </location>
</feature>
<dbReference type="SUPFAM" id="SSF140478">
    <property type="entry name" value="LemA-like"/>
    <property type="match status" value="1"/>
</dbReference>
<organism evidence="7 8">
    <name type="scientific">Holdemania filiformis</name>
    <dbReference type="NCBI Taxonomy" id="61171"/>
    <lineage>
        <taxon>Bacteria</taxon>
        <taxon>Bacillati</taxon>
        <taxon>Bacillota</taxon>
        <taxon>Erysipelotrichia</taxon>
        <taxon>Erysipelotrichales</taxon>
        <taxon>Erysipelotrichaceae</taxon>
        <taxon>Holdemania</taxon>
    </lineage>
</organism>
<comment type="caution">
    <text evidence="7">The sequence shown here is derived from an EMBL/GenBank/DDBJ whole genome shotgun (WGS) entry which is preliminary data.</text>
</comment>
<comment type="subcellular location">
    <subcellularLocation>
        <location evidence="1">Membrane</location>
        <topology evidence="1">Single-pass membrane protein</topology>
    </subcellularLocation>
</comment>
<evidence type="ECO:0000256" key="6">
    <source>
        <dbReference type="SAM" id="Phobius"/>
    </source>
</evidence>
<keyword evidence="8" id="KW-1185">Reference proteome</keyword>
<evidence type="ECO:0000313" key="7">
    <source>
        <dbReference type="EMBL" id="RGR69932.1"/>
    </source>
</evidence>
<dbReference type="EMBL" id="QRUP01000022">
    <property type="protein sequence ID" value="RGR69932.1"/>
    <property type="molecule type" value="Genomic_DNA"/>
</dbReference>
<evidence type="ECO:0000256" key="4">
    <source>
        <dbReference type="ARBA" id="ARBA00022989"/>
    </source>
</evidence>
<proteinExistence type="inferred from homology"/>
<keyword evidence="4 6" id="KW-1133">Transmembrane helix</keyword>
<dbReference type="Pfam" id="PF04011">
    <property type="entry name" value="LemA"/>
    <property type="match status" value="1"/>
</dbReference>
<dbReference type="GO" id="GO:0016020">
    <property type="term" value="C:membrane"/>
    <property type="evidence" value="ECO:0007669"/>
    <property type="project" value="UniProtKB-SubCell"/>
</dbReference>
<dbReference type="InterPro" id="IPR023353">
    <property type="entry name" value="LemA-like_dom_sf"/>
</dbReference>
<feature type="transmembrane region" description="Helical" evidence="6">
    <location>
        <begin position="12"/>
        <end position="31"/>
    </location>
</feature>
<sequence>MKKKSVLGDVIKFVLIFFILTIVWLFVFAAINNDPSSVDYEPFPGASFVFAFITTLIWVSLSNYNYLQQSKQSVDAAYHNIKAQIDKRDALLEKANGIVSGYMRHEEAVYSSRKELDYTNIAILVESYPELKANQSVMELLKQIDACENEVALRKETYNNLVNQFNSTIHSFPVNLVSNMFRFNDALYYDKRKELEK</sequence>
<evidence type="ECO:0000256" key="5">
    <source>
        <dbReference type="ARBA" id="ARBA00023136"/>
    </source>
</evidence>
<reference evidence="7 8" key="1">
    <citation type="submission" date="2018-08" db="EMBL/GenBank/DDBJ databases">
        <title>A genome reference for cultivated species of the human gut microbiota.</title>
        <authorList>
            <person name="Zou Y."/>
            <person name="Xue W."/>
            <person name="Luo G."/>
        </authorList>
    </citation>
    <scope>NUCLEOTIDE SEQUENCE [LARGE SCALE GENOMIC DNA]</scope>
    <source>
        <strain evidence="7 8">AF24-29</strain>
    </source>
</reference>
<dbReference type="RefSeq" id="WP_117895850.1">
    <property type="nucleotide sequence ID" value="NZ_CABJCV010000022.1"/>
</dbReference>
<dbReference type="PANTHER" id="PTHR34478:SF1">
    <property type="entry name" value="PROTEIN LEMA"/>
    <property type="match status" value="1"/>
</dbReference>